<comment type="function">
    <text evidence="6">Plays a central role in 2-thiolation of mcm(5)S(2)U at tRNA wobble positions of tRNA(Lys), tRNA(Glu) and tRNA(Gln). Directly binds tRNAs and probably acts by catalyzing adenylation of tRNAs, an intermediate required for 2-thiolation. It is unclear whether it acts as a sulfurtransferase that transfers sulfur from thiocarboxylated URM1 onto the uridine of tRNAs at wobble position.</text>
</comment>
<feature type="non-terminal residue" evidence="10">
    <location>
        <position position="1"/>
    </location>
</feature>
<dbReference type="CDD" id="cd01713">
    <property type="entry name" value="CTU1-like"/>
    <property type="match status" value="1"/>
</dbReference>
<dbReference type="GO" id="GO:0005524">
    <property type="term" value="F:ATP binding"/>
    <property type="evidence" value="ECO:0007669"/>
    <property type="project" value="UniProtKB-KW"/>
</dbReference>
<evidence type="ECO:0000256" key="2">
    <source>
        <dbReference type="ARBA" id="ARBA00022555"/>
    </source>
</evidence>
<dbReference type="FunFam" id="3.40.50.620:FF:000132">
    <property type="entry name" value="Cytoplasmic tRNA 2-thiolation protein 1"/>
    <property type="match status" value="1"/>
</dbReference>
<dbReference type="Pfam" id="PF01171">
    <property type="entry name" value="ATP_bind_3"/>
    <property type="match status" value="1"/>
</dbReference>
<evidence type="ECO:0000259" key="9">
    <source>
        <dbReference type="Pfam" id="PF16503"/>
    </source>
</evidence>
<evidence type="ECO:0000313" key="11">
    <source>
        <dbReference type="Proteomes" id="UP001432027"/>
    </source>
</evidence>
<evidence type="ECO:0000256" key="5">
    <source>
        <dbReference type="ARBA" id="ARBA00022884"/>
    </source>
</evidence>
<dbReference type="EMBL" id="BTSX01000004">
    <property type="protein sequence ID" value="GMS95634.1"/>
    <property type="molecule type" value="Genomic_DNA"/>
</dbReference>
<dbReference type="AlphaFoldDB" id="A0AAV5TNK7"/>
<keyword evidence="5" id="KW-0694">RNA-binding</keyword>
<feature type="binding site" evidence="7">
    <location>
        <begin position="62"/>
        <end position="64"/>
    </location>
    <ligand>
        <name>ATP</name>
        <dbReference type="ChEBI" id="CHEBI:30616"/>
    </ligand>
</feature>
<dbReference type="InterPro" id="IPR035107">
    <property type="entry name" value="tRNA_thiolation_TtcA_Ctu1"/>
</dbReference>
<dbReference type="Pfam" id="PF16503">
    <property type="entry name" value="zn-ribbon_14"/>
    <property type="match status" value="1"/>
</dbReference>
<feature type="binding site" evidence="7">
    <location>
        <position position="177"/>
    </location>
    <ligand>
        <name>ATP</name>
        <dbReference type="ChEBI" id="CHEBI:30616"/>
    </ligand>
</feature>
<dbReference type="InterPro" id="IPR000541">
    <property type="entry name" value="Ncs6/Tuc1/Ctu1"/>
</dbReference>
<dbReference type="InterPro" id="IPR014729">
    <property type="entry name" value="Rossmann-like_a/b/a_fold"/>
</dbReference>
<feature type="domain" description="tRNA(Ile)-lysidine/2-thiocytidine synthase N-terminal" evidence="8">
    <location>
        <begin position="59"/>
        <end position="240"/>
    </location>
</feature>
<keyword evidence="2" id="KW-0820">tRNA-binding</keyword>
<evidence type="ECO:0000256" key="3">
    <source>
        <dbReference type="ARBA" id="ARBA00022679"/>
    </source>
</evidence>
<keyword evidence="11" id="KW-1185">Reference proteome</keyword>
<dbReference type="HAMAP" id="MF_03053">
    <property type="entry name" value="CTU1"/>
    <property type="match status" value="1"/>
</dbReference>
<keyword evidence="4" id="KW-0819">tRNA processing</keyword>
<keyword evidence="7" id="KW-0067">ATP-binding</keyword>
<dbReference type="PANTHER" id="PTHR11807">
    <property type="entry name" value="ATPASES OF THE PP SUPERFAMILY-RELATED"/>
    <property type="match status" value="1"/>
</dbReference>
<reference evidence="10" key="1">
    <citation type="submission" date="2023-10" db="EMBL/GenBank/DDBJ databases">
        <title>Genome assembly of Pristionchus species.</title>
        <authorList>
            <person name="Yoshida K."/>
            <person name="Sommer R.J."/>
        </authorList>
    </citation>
    <scope>NUCLEOTIDE SEQUENCE</scope>
    <source>
        <strain evidence="10">RS0144</strain>
    </source>
</reference>
<dbReference type="PIRSF" id="PIRSF004976">
    <property type="entry name" value="ATPase_YdaO"/>
    <property type="match status" value="1"/>
</dbReference>
<organism evidence="10 11">
    <name type="scientific">Pristionchus entomophagus</name>
    <dbReference type="NCBI Taxonomy" id="358040"/>
    <lineage>
        <taxon>Eukaryota</taxon>
        <taxon>Metazoa</taxon>
        <taxon>Ecdysozoa</taxon>
        <taxon>Nematoda</taxon>
        <taxon>Chromadorea</taxon>
        <taxon>Rhabditida</taxon>
        <taxon>Rhabditina</taxon>
        <taxon>Diplogasteromorpha</taxon>
        <taxon>Diplogasteroidea</taxon>
        <taxon>Neodiplogasteridae</taxon>
        <taxon>Pristionchus</taxon>
    </lineage>
</organism>
<protein>
    <recommendedName>
        <fullName evidence="12">Cytoplasmic tRNA 2-thiolation protein 1</fullName>
    </recommendedName>
</protein>
<evidence type="ECO:0000256" key="6">
    <source>
        <dbReference type="ARBA" id="ARBA00060195"/>
    </source>
</evidence>
<dbReference type="Gene3D" id="3.40.50.620">
    <property type="entry name" value="HUPs"/>
    <property type="match status" value="1"/>
</dbReference>
<comment type="caution">
    <text evidence="10">The sequence shown here is derived from an EMBL/GenBank/DDBJ whole genome shotgun (WGS) entry which is preliminary data.</text>
</comment>
<gene>
    <name evidence="10" type="ORF">PENTCL1PPCAC_17809</name>
</gene>
<evidence type="ECO:0000313" key="10">
    <source>
        <dbReference type="EMBL" id="GMS95634.1"/>
    </source>
</evidence>
<sequence>SFQCSSMPVECSGGCGQPARIKRAKDCRPVCENCFVAAFEQDVHDTITSTNLFTRGEKVALGASGGKDSTVLAYVMKTLNERFDYGLDLILLSIDEGIKGYRDDSLQAVERNKIEYALSLMILSYKELYGWTMDEIVNKIGKKNNCTFCGVFRRQALDRGAYRLGASKLLTGHNADDMAETVLMNVLRGDIARLERCTAICTASGGEAQLPRAKPLKFCFEKDIVMYARVKKLDYFYTECIYAPNAYRQFARTLVKRLERTRPRAILDLIQSAENISVKKDVAVPTLGLCTKCGYISSQSLCKACLLLEGLNTGDHSLGVKKKSGKMNETLGGGCSPSSNGGCACDQEQTVDF</sequence>
<dbReference type="InterPro" id="IPR011063">
    <property type="entry name" value="TilS/TtcA_N"/>
</dbReference>
<dbReference type="GO" id="GO:0000049">
    <property type="term" value="F:tRNA binding"/>
    <property type="evidence" value="ECO:0007669"/>
    <property type="project" value="UniProtKB-KW"/>
</dbReference>
<keyword evidence="3" id="KW-0808">Transferase</keyword>
<dbReference type="InterPro" id="IPR032442">
    <property type="entry name" value="CTU1_C"/>
</dbReference>
<evidence type="ECO:0008006" key="12">
    <source>
        <dbReference type="Google" id="ProtNLM"/>
    </source>
</evidence>
<dbReference type="SUPFAM" id="SSF52402">
    <property type="entry name" value="Adenine nucleotide alpha hydrolases-like"/>
    <property type="match status" value="1"/>
</dbReference>
<feature type="binding site" evidence="7">
    <location>
        <position position="68"/>
    </location>
    <ligand>
        <name>ATP</name>
        <dbReference type="ChEBI" id="CHEBI:30616"/>
    </ligand>
</feature>
<dbReference type="GO" id="GO:0002143">
    <property type="term" value="P:tRNA wobble position uridine thiolation"/>
    <property type="evidence" value="ECO:0007669"/>
    <property type="project" value="TreeGrafter"/>
</dbReference>
<dbReference type="GO" id="GO:0005739">
    <property type="term" value="C:mitochondrion"/>
    <property type="evidence" value="ECO:0007669"/>
    <property type="project" value="TreeGrafter"/>
</dbReference>
<dbReference type="GO" id="GO:0002144">
    <property type="term" value="C:cytosolic tRNA wobble base thiouridylase complex"/>
    <property type="evidence" value="ECO:0007669"/>
    <property type="project" value="TreeGrafter"/>
</dbReference>
<evidence type="ECO:0000256" key="4">
    <source>
        <dbReference type="ARBA" id="ARBA00022694"/>
    </source>
</evidence>
<evidence type="ECO:0000256" key="7">
    <source>
        <dbReference type="PIRSR" id="PIRSR004976-51"/>
    </source>
</evidence>
<feature type="binding site" evidence="7">
    <location>
        <position position="172"/>
    </location>
    <ligand>
        <name>ATP</name>
        <dbReference type="ChEBI" id="CHEBI:30616"/>
    </ligand>
</feature>
<dbReference type="InterPro" id="IPR056369">
    <property type="entry name" value="CTU1-like_ATP-bd"/>
</dbReference>
<dbReference type="GO" id="GO:0016740">
    <property type="term" value="F:transferase activity"/>
    <property type="evidence" value="ECO:0007669"/>
    <property type="project" value="UniProtKB-KW"/>
</dbReference>
<feature type="domain" description="Cytoplasmic tRNA 2-thiolation protein 1 C-terminal" evidence="9">
    <location>
        <begin position="289"/>
        <end position="315"/>
    </location>
</feature>
<evidence type="ECO:0000256" key="1">
    <source>
        <dbReference type="ARBA" id="ARBA00022490"/>
    </source>
</evidence>
<dbReference type="PANTHER" id="PTHR11807:SF12">
    <property type="entry name" value="CYTOPLASMIC TRNA 2-THIOLATION PROTEIN 1"/>
    <property type="match status" value="1"/>
</dbReference>
<proteinExistence type="inferred from homology"/>
<accession>A0AAV5TNK7</accession>
<keyword evidence="1" id="KW-0963">Cytoplasm</keyword>
<evidence type="ECO:0000259" key="8">
    <source>
        <dbReference type="Pfam" id="PF01171"/>
    </source>
</evidence>
<dbReference type="Proteomes" id="UP001432027">
    <property type="component" value="Unassembled WGS sequence"/>
</dbReference>
<keyword evidence="7" id="KW-0547">Nucleotide-binding</keyword>
<name>A0AAV5TNK7_9BILA</name>
<feature type="binding site" evidence="7">
    <location>
        <position position="94"/>
    </location>
    <ligand>
        <name>ATP</name>
        <dbReference type="ChEBI" id="CHEBI:30616"/>
    </ligand>
</feature>